<reference evidence="3" key="1">
    <citation type="submission" date="2021-03" db="EMBL/GenBank/DDBJ databases">
        <title>Comparative genomics and phylogenomic investigation of the class Geoglossomycetes provide insights into ecological specialization and systematics.</title>
        <authorList>
            <person name="Melie T."/>
            <person name="Pirro S."/>
            <person name="Miller A.N."/>
            <person name="Quandt A."/>
        </authorList>
    </citation>
    <scope>NUCLEOTIDE SEQUENCE</scope>
    <source>
        <strain evidence="3">CAQ_001_2017</strain>
    </source>
</reference>
<dbReference type="Proteomes" id="UP000750711">
    <property type="component" value="Unassembled WGS sequence"/>
</dbReference>
<dbReference type="Pfam" id="PF24855">
    <property type="entry name" value="DUF7729"/>
    <property type="match status" value="1"/>
</dbReference>
<proteinExistence type="predicted"/>
<evidence type="ECO:0000313" key="4">
    <source>
        <dbReference type="Proteomes" id="UP000750711"/>
    </source>
</evidence>
<organism evidence="3 4">
    <name type="scientific">Trichoglossum hirsutum</name>
    <dbReference type="NCBI Taxonomy" id="265104"/>
    <lineage>
        <taxon>Eukaryota</taxon>
        <taxon>Fungi</taxon>
        <taxon>Dikarya</taxon>
        <taxon>Ascomycota</taxon>
        <taxon>Pezizomycotina</taxon>
        <taxon>Geoglossomycetes</taxon>
        <taxon>Geoglossales</taxon>
        <taxon>Geoglossaceae</taxon>
        <taxon>Trichoglossum</taxon>
    </lineage>
</organism>
<protein>
    <recommendedName>
        <fullName evidence="2">DUF7729 domain-containing protein</fullName>
    </recommendedName>
</protein>
<feature type="compositionally biased region" description="Low complexity" evidence="1">
    <location>
        <begin position="34"/>
        <end position="59"/>
    </location>
</feature>
<dbReference type="AlphaFoldDB" id="A0A9P8LB58"/>
<evidence type="ECO:0000259" key="2">
    <source>
        <dbReference type="Pfam" id="PF24855"/>
    </source>
</evidence>
<feature type="domain" description="DUF7729" evidence="2">
    <location>
        <begin position="72"/>
        <end position="232"/>
    </location>
</feature>
<accession>A0A9P8LB58</accession>
<name>A0A9P8LB58_9PEZI</name>
<comment type="caution">
    <text evidence="3">The sequence shown here is derived from an EMBL/GenBank/DDBJ whole genome shotgun (WGS) entry which is preliminary data.</text>
</comment>
<feature type="region of interest" description="Disordered" evidence="1">
    <location>
        <begin position="1"/>
        <end position="74"/>
    </location>
</feature>
<dbReference type="PANTHER" id="PTHR39460">
    <property type="entry name" value="EXPRESSED PROTEIN"/>
    <property type="match status" value="1"/>
</dbReference>
<sequence length="243" mass="25795">MRSAFANLERAGEILVDTRSPPDVAELRRRQDDASPANTTSTTAKSATSTASSSTASSSIVTDPGSSGGGDLPVPFDSGVGSNYTTTSCPIFLKSVLTNTGFRACLPFSLLLQNSQSFFQAEKSIVRVTQALDATCNVNLGECVNTMSTYARNLKLDSNCGDDFRAQNPLVLQAYQGLLAYEPLYRAGCLKATTTTGGYCFANAITNTSSSSDSYIYFLPLGVPLPGGARPRYAMLSPESKRE</sequence>
<evidence type="ECO:0000313" key="3">
    <source>
        <dbReference type="EMBL" id="KAH0559223.1"/>
    </source>
</evidence>
<gene>
    <name evidence="3" type="ORF">GP486_004264</name>
</gene>
<evidence type="ECO:0000256" key="1">
    <source>
        <dbReference type="SAM" id="MobiDB-lite"/>
    </source>
</evidence>
<dbReference type="InterPro" id="IPR056146">
    <property type="entry name" value="DUF7729"/>
</dbReference>
<dbReference type="PANTHER" id="PTHR39460:SF1">
    <property type="entry name" value="C6 TRANSCRIPTION FACTOR"/>
    <property type="match status" value="1"/>
</dbReference>
<keyword evidence="4" id="KW-1185">Reference proteome</keyword>
<dbReference type="EMBL" id="JAGHQM010000651">
    <property type="protein sequence ID" value="KAH0559223.1"/>
    <property type="molecule type" value="Genomic_DNA"/>
</dbReference>